<proteinExistence type="predicted"/>
<dbReference type="EMBL" id="BNEA01000015">
    <property type="protein sequence ID" value="GHI56792.1"/>
    <property type="molecule type" value="Genomic_DNA"/>
</dbReference>
<organism evidence="2 3">
    <name type="scientific">Streptomyces rubradiris</name>
    <name type="common">Streptomyces achromogenes subsp. rubradiris</name>
    <dbReference type="NCBI Taxonomy" id="285531"/>
    <lineage>
        <taxon>Bacteria</taxon>
        <taxon>Bacillati</taxon>
        <taxon>Actinomycetota</taxon>
        <taxon>Actinomycetes</taxon>
        <taxon>Kitasatosporales</taxon>
        <taxon>Streptomycetaceae</taxon>
        <taxon>Streptomyces</taxon>
    </lineage>
</organism>
<protein>
    <submittedName>
        <fullName evidence="2">Uncharacterized protein</fullName>
    </submittedName>
</protein>
<evidence type="ECO:0000313" key="3">
    <source>
        <dbReference type="Proteomes" id="UP000646738"/>
    </source>
</evidence>
<feature type="region of interest" description="Disordered" evidence="1">
    <location>
        <begin position="1"/>
        <end position="30"/>
    </location>
</feature>
<dbReference type="Proteomes" id="UP000646738">
    <property type="component" value="Unassembled WGS sequence"/>
</dbReference>
<accession>A0ABQ3RM18</accession>
<gene>
    <name evidence="2" type="ORF">Srubr_66380</name>
</gene>
<name>A0ABQ3RM18_STRRR</name>
<sequence>MPSEREGEAEEVDAQTNEQIADGSAGRRLGTVLRENTTSVTKDLSGLGLLPDGSLGDIG</sequence>
<reference evidence="3" key="1">
    <citation type="submission" date="2023-07" db="EMBL/GenBank/DDBJ databases">
        <title>Whole genome shotgun sequence of Streptomyces achromogenes subsp. rubradiris NBRC 14000.</title>
        <authorList>
            <person name="Komaki H."/>
            <person name="Tamura T."/>
        </authorList>
    </citation>
    <scope>NUCLEOTIDE SEQUENCE [LARGE SCALE GENOMIC DNA]</scope>
    <source>
        <strain evidence="3">NBRC 14000</strain>
    </source>
</reference>
<evidence type="ECO:0000256" key="1">
    <source>
        <dbReference type="SAM" id="MobiDB-lite"/>
    </source>
</evidence>
<comment type="caution">
    <text evidence="2">The sequence shown here is derived from an EMBL/GenBank/DDBJ whole genome shotgun (WGS) entry which is preliminary data.</text>
</comment>
<evidence type="ECO:0000313" key="2">
    <source>
        <dbReference type="EMBL" id="GHI56792.1"/>
    </source>
</evidence>
<keyword evidence="3" id="KW-1185">Reference proteome</keyword>